<dbReference type="EMBL" id="CP003273">
    <property type="protein sequence ID" value="AGL01510.1"/>
    <property type="molecule type" value="Genomic_DNA"/>
</dbReference>
<comment type="subunit">
    <text evidence="4 8">Monomer.</text>
</comment>
<dbReference type="GO" id="GO:0005737">
    <property type="term" value="C:cytoplasm"/>
    <property type="evidence" value="ECO:0007669"/>
    <property type="project" value="UniProtKB-UniRule"/>
</dbReference>
<sequence>MVNQVNIGSRDSDLAMWQAHWVADALRQAHPDRSFHIRGMKTKGDNILDVALAKIGDKGLFTKELELALLNGEINMAVHSMKDLPTTLPDGLSIGAVCQREYPGDVLISRDDIQLADLKKGARIGTSSLRRRAQLLHYRPDLQMVDIRGNLNTRLRKFKELELDGIVLAYAGIKRMGYEEMITQLIPFDICLPAVGQGSVGVEINSSDLATRDILASLDHETSRSAIEAERAFMKRLEGGCQVPIGAYGQVQGDVLNLEGAVINLHGQIALRHNVTGPVLDARQLGIQLAEVLIDRGAEKILQQARQEFGFHDK</sequence>
<comment type="miscellaneous">
    <text evidence="8">The porphobilinogen subunits are added to the dipyrromethane group.</text>
</comment>
<feature type="domain" description="Porphobilinogen deaminase N-terminal" evidence="9">
    <location>
        <begin position="5"/>
        <end position="211"/>
    </location>
</feature>
<evidence type="ECO:0000256" key="1">
    <source>
        <dbReference type="ARBA" id="ARBA00002869"/>
    </source>
</evidence>
<keyword evidence="6 8" id="KW-0627">Porphyrin biosynthesis</keyword>
<name>R4KLW7_9FIRM</name>
<dbReference type="InterPro" id="IPR022419">
    <property type="entry name" value="Porphobilin_deaminase_cofac_BS"/>
</dbReference>
<comment type="pathway">
    <text evidence="2">Porphyrin-containing compound metabolism; protoporphyrin-IX biosynthesis; coproporphyrinogen-III from 5-aminolevulinate: step 2/4.</text>
</comment>
<dbReference type="InterPro" id="IPR036803">
    <property type="entry name" value="Porphobilinogen_deaminase_C_sf"/>
</dbReference>
<evidence type="ECO:0000259" key="9">
    <source>
        <dbReference type="Pfam" id="PF01379"/>
    </source>
</evidence>
<evidence type="ECO:0000313" key="11">
    <source>
        <dbReference type="EMBL" id="AGL01510.1"/>
    </source>
</evidence>
<feature type="modified residue" description="S-(dipyrrolylmethanemethyl)cysteine" evidence="8">
    <location>
        <position position="241"/>
    </location>
</feature>
<dbReference type="InterPro" id="IPR000860">
    <property type="entry name" value="HemC"/>
</dbReference>
<evidence type="ECO:0000256" key="5">
    <source>
        <dbReference type="ARBA" id="ARBA00022679"/>
    </source>
</evidence>
<evidence type="ECO:0000256" key="3">
    <source>
        <dbReference type="ARBA" id="ARBA00005638"/>
    </source>
</evidence>
<protein>
    <recommendedName>
        <fullName evidence="8">Porphobilinogen deaminase</fullName>
        <shortName evidence="8">PBG</shortName>
        <ecNumber evidence="8">2.5.1.61</ecNumber>
    </recommendedName>
    <alternativeName>
        <fullName evidence="8">Hydroxymethylbilane synthase</fullName>
        <shortName evidence="8">HMBS</shortName>
    </alternativeName>
    <alternativeName>
        <fullName evidence="8">Pre-uroporphyrinogen synthase</fullName>
    </alternativeName>
</protein>
<dbReference type="NCBIfam" id="TIGR00212">
    <property type="entry name" value="hemC"/>
    <property type="match status" value="1"/>
</dbReference>
<dbReference type="KEGG" id="dgi:Desgi_2075"/>
<dbReference type="FunFam" id="3.40.190.10:FF:000005">
    <property type="entry name" value="Porphobilinogen deaminase"/>
    <property type="match status" value="1"/>
</dbReference>
<keyword evidence="5 8" id="KW-0808">Transferase</keyword>
<dbReference type="EC" id="2.5.1.61" evidence="8"/>
<dbReference type="PROSITE" id="PS00533">
    <property type="entry name" value="PORPHOBILINOGEN_DEAM"/>
    <property type="match status" value="1"/>
</dbReference>
<evidence type="ECO:0000256" key="2">
    <source>
        <dbReference type="ARBA" id="ARBA00004735"/>
    </source>
</evidence>
<evidence type="ECO:0000256" key="4">
    <source>
        <dbReference type="ARBA" id="ARBA00011245"/>
    </source>
</evidence>
<dbReference type="OrthoDB" id="9810298at2"/>
<dbReference type="Gene3D" id="3.30.160.40">
    <property type="entry name" value="Porphobilinogen deaminase, C-terminal domain"/>
    <property type="match status" value="1"/>
</dbReference>
<dbReference type="Pfam" id="PF03900">
    <property type="entry name" value="Porphobil_deamC"/>
    <property type="match status" value="1"/>
</dbReference>
<evidence type="ECO:0000256" key="7">
    <source>
        <dbReference type="ARBA" id="ARBA00048169"/>
    </source>
</evidence>
<dbReference type="SUPFAM" id="SSF53850">
    <property type="entry name" value="Periplasmic binding protein-like II"/>
    <property type="match status" value="1"/>
</dbReference>
<dbReference type="GO" id="GO:0004418">
    <property type="term" value="F:hydroxymethylbilane synthase activity"/>
    <property type="evidence" value="ECO:0007669"/>
    <property type="project" value="UniProtKB-UniRule"/>
</dbReference>
<accession>R4KLW7</accession>
<comment type="similarity">
    <text evidence="3 8">Belongs to the HMBS family.</text>
</comment>
<dbReference type="HAMAP" id="MF_00260">
    <property type="entry name" value="Porphobil_deam"/>
    <property type="match status" value="1"/>
</dbReference>
<dbReference type="GO" id="GO:0006782">
    <property type="term" value="P:protoporphyrinogen IX biosynthetic process"/>
    <property type="evidence" value="ECO:0007669"/>
    <property type="project" value="UniProtKB-UniRule"/>
</dbReference>
<dbReference type="PRINTS" id="PR00151">
    <property type="entry name" value="PORPHBDMNASE"/>
</dbReference>
<evidence type="ECO:0000256" key="8">
    <source>
        <dbReference type="HAMAP-Rule" id="MF_00260"/>
    </source>
</evidence>
<dbReference type="FunFam" id="3.40.190.10:FF:000004">
    <property type="entry name" value="Porphobilinogen deaminase"/>
    <property type="match status" value="1"/>
</dbReference>
<dbReference type="Proteomes" id="UP000013520">
    <property type="component" value="Chromosome"/>
</dbReference>
<evidence type="ECO:0000256" key="6">
    <source>
        <dbReference type="ARBA" id="ARBA00023244"/>
    </source>
</evidence>
<comment type="catalytic activity">
    <reaction evidence="7 8">
        <text>4 porphobilinogen + H2O = hydroxymethylbilane + 4 NH4(+)</text>
        <dbReference type="Rhea" id="RHEA:13185"/>
        <dbReference type="ChEBI" id="CHEBI:15377"/>
        <dbReference type="ChEBI" id="CHEBI:28938"/>
        <dbReference type="ChEBI" id="CHEBI:57845"/>
        <dbReference type="ChEBI" id="CHEBI:58126"/>
        <dbReference type="EC" id="2.5.1.61"/>
    </reaction>
</comment>
<evidence type="ECO:0000313" key="12">
    <source>
        <dbReference type="Proteomes" id="UP000013520"/>
    </source>
</evidence>
<dbReference type="PANTHER" id="PTHR11557:SF0">
    <property type="entry name" value="PORPHOBILINOGEN DEAMINASE"/>
    <property type="match status" value="1"/>
</dbReference>
<gene>
    <name evidence="8" type="primary">hemC</name>
    <name evidence="11" type="ORF">Desgi_2075</name>
</gene>
<evidence type="ECO:0000259" key="10">
    <source>
        <dbReference type="Pfam" id="PF03900"/>
    </source>
</evidence>
<reference evidence="11 12" key="1">
    <citation type="submission" date="2012-01" db="EMBL/GenBank/DDBJ databases">
        <title>Complete sequence of Desulfotomaculum gibsoniae DSM 7213.</title>
        <authorList>
            <consortium name="US DOE Joint Genome Institute"/>
            <person name="Lucas S."/>
            <person name="Han J."/>
            <person name="Lapidus A."/>
            <person name="Cheng J.-F."/>
            <person name="Goodwin L."/>
            <person name="Pitluck S."/>
            <person name="Peters L."/>
            <person name="Ovchinnikova G."/>
            <person name="Teshima H."/>
            <person name="Detter J.C."/>
            <person name="Han C."/>
            <person name="Tapia R."/>
            <person name="Land M."/>
            <person name="Hauser L."/>
            <person name="Kyrpides N."/>
            <person name="Ivanova N."/>
            <person name="Pagani I."/>
            <person name="Parshina S."/>
            <person name="Plugge C."/>
            <person name="Muyzer G."/>
            <person name="Kuever J."/>
            <person name="Ivanova A."/>
            <person name="Nazina T."/>
            <person name="Klenk H.-P."/>
            <person name="Brambilla E."/>
            <person name="Spring S."/>
            <person name="Stams A.F."/>
            <person name="Woyke T."/>
        </authorList>
    </citation>
    <scope>NUCLEOTIDE SEQUENCE [LARGE SCALE GENOMIC DNA]</scope>
    <source>
        <strain evidence="11 12">DSM 7213</strain>
    </source>
</reference>
<dbReference type="CDD" id="cd13646">
    <property type="entry name" value="PBP2_EcHMBS_like"/>
    <property type="match status" value="1"/>
</dbReference>
<dbReference type="STRING" id="767817.Desgi_2075"/>
<comment type="function">
    <text evidence="1 8">Tetrapolymerization of the monopyrrole PBG into the hydroxymethylbilane pre-uroporphyrinogen in several discrete steps.</text>
</comment>
<feature type="domain" description="Porphobilinogen deaminase C-terminal" evidence="10">
    <location>
        <begin position="227"/>
        <end position="294"/>
    </location>
</feature>
<proteinExistence type="inferred from homology"/>
<dbReference type="AlphaFoldDB" id="R4KLW7"/>
<dbReference type="Gene3D" id="3.40.190.10">
    <property type="entry name" value="Periplasmic binding protein-like II"/>
    <property type="match status" value="2"/>
</dbReference>
<keyword evidence="12" id="KW-1185">Reference proteome</keyword>
<dbReference type="InterPro" id="IPR022417">
    <property type="entry name" value="Porphobilin_deaminase_N"/>
</dbReference>
<dbReference type="SUPFAM" id="SSF54782">
    <property type="entry name" value="Porphobilinogen deaminase (hydroxymethylbilane synthase), C-terminal domain"/>
    <property type="match status" value="1"/>
</dbReference>
<dbReference type="InterPro" id="IPR022418">
    <property type="entry name" value="Porphobilinogen_deaminase_C"/>
</dbReference>
<dbReference type="PANTHER" id="PTHR11557">
    <property type="entry name" value="PORPHOBILINOGEN DEAMINASE"/>
    <property type="match status" value="1"/>
</dbReference>
<dbReference type="Pfam" id="PF01379">
    <property type="entry name" value="Porphobil_deam"/>
    <property type="match status" value="1"/>
</dbReference>
<dbReference type="PIRSF" id="PIRSF001438">
    <property type="entry name" value="4pyrrol_synth_OHMeBilane_synth"/>
    <property type="match status" value="1"/>
</dbReference>
<dbReference type="HOGENOM" id="CLU_019704_0_2_9"/>
<comment type="cofactor">
    <cofactor evidence="8">
        <name>dipyrromethane</name>
        <dbReference type="ChEBI" id="CHEBI:60342"/>
    </cofactor>
    <text evidence="8">Binds 1 dipyrromethane group covalently.</text>
</comment>
<organism evidence="11 12">
    <name type="scientific">Desulfoscipio gibsoniae DSM 7213</name>
    <dbReference type="NCBI Taxonomy" id="767817"/>
    <lineage>
        <taxon>Bacteria</taxon>
        <taxon>Bacillati</taxon>
        <taxon>Bacillota</taxon>
        <taxon>Clostridia</taxon>
        <taxon>Eubacteriales</taxon>
        <taxon>Desulfallaceae</taxon>
        <taxon>Desulfoscipio</taxon>
    </lineage>
</organism>
<dbReference type="RefSeq" id="WP_006521936.1">
    <property type="nucleotide sequence ID" value="NC_021184.1"/>
</dbReference>
<dbReference type="eggNOG" id="COG0181">
    <property type="taxonomic scope" value="Bacteria"/>
</dbReference>